<dbReference type="Gene3D" id="2.70.170.10">
    <property type="entry name" value="Neurotransmitter-gated ion-channel ligand-binding domain"/>
    <property type="match status" value="1"/>
</dbReference>
<reference evidence="19" key="1">
    <citation type="submission" date="2025-08" db="UniProtKB">
        <authorList>
            <consortium name="RefSeq"/>
        </authorList>
    </citation>
    <scope>IDENTIFICATION</scope>
</reference>
<feature type="chain" id="PRO_5045012690" evidence="15">
    <location>
        <begin position="36"/>
        <end position="494"/>
    </location>
</feature>
<dbReference type="SUPFAM" id="SSF90112">
    <property type="entry name" value="Neurotransmitter-gated ion-channel transmembrane pore"/>
    <property type="match status" value="1"/>
</dbReference>
<keyword evidence="18" id="KW-1185">Reference proteome</keyword>
<feature type="domain" description="Neurotransmitter-gated ion-channel ligand-binding" evidence="16">
    <location>
        <begin position="40"/>
        <end position="262"/>
    </location>
</feature>
<evidence type="ECO:0000256" key="5">
    <source>
        <dbReference type="ARBA" id="ARBA00023018"/>
    </source>
</evidence>
<feature type="domain" description="Neurotransmitter-gated ion-channel transmembrane" evidence="17">
    <location>
        <begin position="270"/>
        <end position="478"/>
    </location>
</feature>
<evidence type="ECO:0000256" key="1">
    <source>
        <dbReference type="ARBA" id="ARBA00022448"/>
    </source>
</evidence>
<evidence type="ECO:0000259" key="16">
    <source>
        <dbReference type="Pfam" id="PF02931"/>
    </source>
</evidence>
<keyword evidence="1 15" id="KW-0813">Transport</keyword>
<evidence type="ECO:0000313" key="18">
    <source>
        <dbReference type="Proteomes" id="UP000695022"/>
    </source>
</evidence>
<dbReference type="PRINTS" id="PR00252">
    <property type="entry name" value="NRIONCHANNEL"/>
</dbReference>
<evidence type="ECO:0000259" key="17">
    <source>
        <dbReference type="Pfam" id="PF02932"/>
    </source>
</evidence>
<keyword evidence="13 15" id="KW-0407">Ion channel</keyword>
<feature type="transmembrane region" description="Helical" evidence="15">
    <location>
        <begin position="462"/>
        <end position="482"/>
    </location>
</feature>
<dbReference type="Gene3D" id="1.20.58.390">
    <property type="entry name" value="Neurotransmitter-gated ion-channel transmembrane domain"/>
    <property type="match status" value="2"/>
</dbReference>
<keyword evidence="6 15" id="KW-0406">Ion transport</keyword>
<dbReference type="InterPro" id="IPR006202">
    <property type="entry name" value="Neur_chan_lig-bd"/>
</dbReference>
<dbReference type="InterPro" id="IPR038050">
    <property type="entry name" value="Neuro_actylchol_rec"/>
</dbReference>
<keyword evidence="15" id="KW-0732">Signal</keyword>
<keyword evidence="10" id="KW-0325">Glycoprotein</keyword>
<dbReference type="GeneID" id="106806406"/>
<dbReference type="InterPro" id="IPR036734">
    <property type="entry name" value="Neur_chan_lig-bd_sf"/>
</dbReference>
<evidence type="ECO:0000256" key="2">
    <source>
        <dbReference type="ARBA" id="ARBA00022475"/>
    </source>
</evidence>
<dbReference type="RefSeq" id="XP_014663819.1">
    <property type="nucleotide sequence ID" value="XM_014808333.1"/>
</dbReference>
<dbReference type="Pfam" id="PF02931">
    <property type="entry name" value="Neur_chan_LBD"/>
    <property type="match status" value="1"/>
</dbReference>
<evidence type="ECO:0000256" key="3">
    <source>
        <dbReference type="ARBA" id="ARBA00022692"/>
    </source>
</evidence>
<gene>
    <name evidence="19" type="primary">LOC106806406</name>
</gene>
<accession>A0ABM1DV48</accession>
<protein>
    <submittedName>
        <fullName evidence="19">Acetylcholine receptor subunit alpha-like 1</fullName>
    </submittedName>
</protein>
<feature type="signal peptide" evidence="15">
    <location>
        <begin position="1"/>
        <end position="35"/>
    </location>
</feature>
<proteinExistence type="inferred from homology"/>
<dbReference type="NCBIfam" id="TIGR00860">
    <property type="entry name" value="LIC"/>
    <property type="match status" value="1"/>
</dbReference>
<name>A0ABM1DV48_PRICU</name>
<dbReference type="PRINTS" id="PR00254">
    <property type="entry name" value="NICOTINICR"/>
</dbReference>
<evidence type="ECO:0000313" key="19">
    <source>
        <dbReference type="RefSeq" id="XP_014663819.1"/>
    </source>
</evidence>
<keyword evidence="8" id="KW-1015">Disulfide bond</keyword>
<evidence type="ECO:0000256" key="15">
    <source>
        <dbReference type="RuleBase" id="RU000687"/>
    </source>
</evidence>
<evidence type="ECO:0000256" key="6">
    <source>
        <dbReference type="ARBA" id="ARBA00023065"/>
    </source>
</evidence>
<keyword evidence="5" id="KW-0770">Synapse</keyword>
<evidence type="ECO:0000256" key="4">
    <source>
        <dbReference type="ARBA" id="ARBA00022989"/>
    </source>
</evidence>
<organism evidence="18 19">
    <name type="scientific">Priapulus caudatus</name>
    <name type="common">Priapulid worm</name>
    <dbReference type="NCBI Taxonomy" id="37621"/>
    <lineage>
        <taxon>Eukaryota</taxon>
        <taxon>Metazoa</taxon>
        <taxon>Ecdysozoa</taxon>
        <taxon>Scalidophora</taxon>
        <taxon>Priapulida</taxon>
        <taxon>Priapulimorpha</taxon>
        <taxon>Priapulimorphida</taxon>
        <taxon>Priapulidae</taxon>
        <taxon>Priapulus</taxon>
    </lineage>
</organism>
<dbReference type="PROSITE" id="PS00236">
    <property type="entry name" value="NEUROTR_ION_CHANNEL"/>
    <property type="match status" value="1"/>
</dbReference>
<feature type="transmembrane region" description="Helical" evidence="15">
    <location>
        <begin position="263"/>
        <end position="286"/>
    </location>
</feature>
<evidence type="ECO:0000256" key="11">
    <source>
        <dbReference type="ARBA" id="ARBA00023257"/>
    </source>
</evidence>
<dbReference type="InterPro" id="IPR018000">
    <property type="entry name" value="Neurotransmitter_ion_chnl_CS"/>
</dbReference>
<dbReference type="InterPro" id="IPR002394">
    <property type="entry name" value="Nicotinic_acetylcholine_rcpt"/>
</dbReference>
<comment type="similarity">
    <text evidence="15">Belongs to the ligand-gated ion channel (TC 1.A.9) family.</text>
</comment>
<keyword evidence="4 15" id="KW-1133">Transmembrane helix</keyword>
<dbReference type="PANTHER" id="PTHR18945">
    <property type="entry name" value="NEUROTRANSMITTER GATED ION CHANNEL"/>
    <property type="match status" value="1"/>
</dbReference>
<evidence type="ECO:0000256" key="12">
    <source>
        <dbReference type="ARBA" id="ARBA00023286"/>
    </source>
</evidence>
<dbReference type="InterPro" id="IPR006029">
    <property type="entry name" value="Neurotrans-gated_channel_TM"/>
</dbReference>
<comment type="subcellular location">
    <subcellularLocation>
        <location evidence="14">Postsynaptic cell membrane</location>
        <topology evidence="14">Multi-pass membrane protein</topology>
    </subcellularLocation>
</comment>
<keyword evidence="9" id="KW-0675">Receptor</keyword>
<keyword evidence="3 15" id="KW-0812">Transmembrane</keyword>
<evidence type="ECO:0000256" key="8">
    <source>
        <dbReference type="ARBA" id="ARBA00023157"/>
    </source>
</evidence>
<evidence type="ECO:0000256" key="14">
    <source>
        <dbReference type="ARBA" id="ARBA00034104"/>
    </source>
</evidence>
<keyword evidence="11" id="KW-0628">Postsynaptic cell membrane</keyword>
<dbReference type="SUPFAM" id="SSF63712">
    <property type="entry name" value="Nicotinic receptor ligand binding domain-like"/>
    <property type="match status" value="1"/>
</dbReference>
<keyword evidence="2" id="KW-1003">Cell membrane</keyword>
<feature type="transmembrane region" description="Helical" evidence="15">
    <location>
        <begin position="328"/>
        <end position="351"/>
    </location>
</feature>
<keyword evidence="7 15" id="KW-0472">Membrane</keyword>
<evidence type="ECO:0000256" key="13">
    <source>
        <dbReference type="ARBA" id="ARBA00023303"/>
    </source>
</evidence>
<evidence type="ECO:0000256" key="9">
    <source>
        <dbReference type="ARBA" id="ARBA00023170"/>
    </source>
</evidence>
<dbReference type="CDD" id="cd19031">
    <property type="entry name" value="LGIC_ECD_nAChR_proto_alpha-like"/>
    <property type="match status" value="1"/>
</dbReference>
<evidence type="ECO:0000256" key="10">
    <source>
        <dbReference type="ARBA" id="ARBA00023180"/>
    </source>
</evidence>
<dbReference type="InterPro" id="IPR036719">
    <property type="entry name" value="Neuro-gated_channel_TM_sf"/>
</dbReference>
<dbReference type="CDD" id="cd19064">
    <property type="entry name" value="LGIC_TM_nAChR"/>
    <property type="match status" value="1"/>
</dbReference>
<evidence type="ECO:0000256" key="7">
    <source>
        <dbReference type="ARBA" id="ARBA00023136"/>
    </source>
</evidence>
<keyword evidence="12" id="KW-1071">Ligand-gated ion channel</keyword>
<dbReference type="Proteomes" id="UP000695022">
    <property type="component" value="Unplaced"/>
</dbReference>
<dbReference type="InterPro" id="IPR006201">
    <property type="entry name" value="Neur_channel"/>
</dbReference>
<feature type="transmembrane region" description="Helical" evidence="15">
    <location>
        <begin position="298"/>
        <end position="316"/>
    </location>
</feature>
<dbReference type="Pfam" id="PF02932">
    <property type="entry name" value="Neur_chan_memb"/>
    <property type="match status" value="1"/>
</dbReference>
<sequence length="494" mass="57848">MCGPRGDMRTTRSSLYLSLVLLAASFLFFLDGCDANPDAKRLYDDLFAHYDSLTRPVPRHNETLNVQLGLKLTQILNLDEKNQIMTTVVWLKQKWVDNKLKWDPTDYGGVDRLHIPSQLIWIPDLVLYNNADGSYQITIMTKATVMFNGTVVWEPPAVYKSSCEIDVQYFPYDKQNCSWRIGAWTYDQKFVDLEFLESPESRDDDTKQMNYNHEAIDLHEYHRNVEWEIMEVPAMRQRKNYPCCPDEKFTDITFYIVLRRKTLFYTVNFVIPCVCLTVLSVCLFYLPVVSGEKISLGVSLLVSQTLFFLLLSETIPPTSLVVPLLGKYILFSMVLVSLSVSLAVYVLNVHYRKPGIHKMHRWVRHIFLDVLPSYLMMRRPQFQKDRSYQAVQEIGRRFSTVFTFQRETMNKRMKRDEWKTRCPEIFRAMSGVQFIATHIQKQDELDSIREDWMYVAMVLDRLFLIISTIVFFVGSFTIIFQAPGFTDFDPPLKE</sequence>